<name>V8NEU5_OPHHA</name>
<reference evidence="1 2" key="1">
    <citation type="journal article" date="2013" name="Proc. Natl. Acad. Sci. U.S.A.">
        <title>The king cobra genome reveals dynamic gene evolution and adaptation in the snake venom system.</title>
        <authorList>
            <person name="Vonk F.J."/>
            <person name="Casewell N.R."/>
            <person name="Henkel C.V."/>
            <person name="Heimberg A.M."/>
            <person name="Jansen H.J."/>
            <person name="McCleary R.J."/>
            <person name="Kerkkamp H.M."/>
            <person name="Vos R.A."/>
            <person name="Guerreiro I."/>
            <person name="Calvete J.J."/>
            <person name="Wuster W."/>
            <person name="Woods A.E."/>
            <person name="Logan J.M."/>
            <person name="Harrison R.A."/>
            <person name="Castoe T.A."/>
            <person name="de Koning A.P."/>
            <person name="Pollock D.D."/>
            <person name="Yandell M."/>
            <person name="Calderon D."/>
            <person name="Renjifo C."/>
            <person name="Currier R.B."/>
            <person name="Salgado D."/>
            <person name="Pla D."/>
            <person name="Sanz L."/>
            <person name="Hyder A.S."/>
            <person name="Ribeiro J.M."/>
            <person name="Arntzen J.W."/>
            <person name="van den Thillart G.E."/>
            <person name="Boetzer M."/>
            <person name="Pirovano W."/>
            <person name="Dirks R.P."/>
            <person name="Spaink H.P."/>
            <person name="Duboule D."/>
            <person name="McGlinn E."/>
            <person name="Kini R.M."/>
            <person name="Richardson M.K."/>
        </authorList>
    </citation>
    <scope>NUCLEOTIDE SEQUENCE</scope>
    <source>
        <tissue evidence="1">Blood</tissue>
    </source>
</reference>
<keyword evidence="2" id="KW-1185">Reference proteome</keyword>
<evidence type="ECO:0000313" key="2">
    <source>
        <dbReference type="Proteomes" id="UP000018936"/>
    </source>
</evidence>
<sequence>MLKKKISTGSEKTQGLQMYQTLIREKPTQQSGVFKNSHLANNFSHMLQQSSIEDWLITDETFIIMKDKIKATPDNFCPNNCLSTTFKLWTRIIASKMYPASNNSLP</sequence>
<dbReference type="EMBL" id="AZIM01004904">
    <property type="protein sequence ID" value="ETE60158.1"/>
    <property type="molecule type" value="Genomic_DNA"/>
</dbReference>
<dbReference type="AlphaFoldDB" id="V8NEU5"/>
<protein>
    <submittedName>
        <fullName evidence="1">Uncharacterized protein</fullName>
    </submittedName>
</protein>
<accession>V8NEU5</accession>
<dbReference type="Proteomes" id="UP000018936">
    <property type="component" value="Unassembled WGS sequence"/>
</dbReference>
<dbReference type="OrthoDB" id="8015698at2759"/>
<comment type="caution">
    <text evidence="1">The sequence shown here is derived from an EMBL/GenBank/DDBJ whole genome shotgun (WGS) entry which is preliminary data.</text>
</comment>
<organism evidence="1 2">
    <name type="scientific">Ophiophagus hannah</name>
    <name type="common">King cobra</name>
    <name type="synonym">Naja hannah</name>
    <dbReference type="NCBI Taxonomy" id="8665"/>
    <lineage>
        <taxon>Eukaryota</taxon>
        <taxon>Metazoa</taxon>
        <taxon>Chordata</taxon>
        <taxon>Craniata</taxon>
        <taxon>Vertebrata</taxon>
        <taxon>Euteleostomi</taxon>
        <taxon>Lepidosauria</taxon>
        <taxon>Squamata</taxon>
        <taxon>Bifurcata</taxon>
        <taxon>Unidentata</taxon>
        <taxon>Episquamata</taxon>
        <taxon>Toxicofera</taxon>
        <taxon>Serpentes</taxon>
        <taxon>Colubroidea</taxon>
        <taxon>Elapidae</taxon>
        <taxon>Elapinae</taxon>
        <taxon>Ophiophagus</taxon>
    </lineage>
</organism>
<gene>
    <name evidence="1" type="ORF">L345_14102</name>
</gene>
<evidence type="ECO:0000313" key="1">
    <source>
        <dbReference type="EMBL" id="ETE60158.1"/>
    </source>
</evidence>
<proteinExistence type="predicted"/>